<comment type="similarity">
    <text evidence="2">Belongs to the guanylin family.</text>
</comment>
<dbReference type="SUPFAM" id="SSF89890">
    <property type="entry name" value="Proguanylin"/>
    <property type="match status" value="1"/>
</dbReference>
<evidence type="ECO:0000313" key="10">
    <source>
        <dbReference type="EMBL" id="KAK1124561.1"/>
    </source>
</evidence>
<comment type="function">
    <text evidence="6">Endogenous activator of intestinal guanylate cyclase. It stimulates this enzyme through the same receptor binding region as the heat-stable enterotoxins. May be a potent physiological regulator of intestinal fluid and electrolyte transport. May be an autocrine/paracrine regulator of intestinal salt and water transport.</text>
</comment>
<keyword evidence="4 9" id="KW-0732">Signal</keyword>
<dbReference type="PANTHER" id="PTHR11318:SF4">
    <property type="entry name" value="GUANYLATE CYCLASE ACTIVATOR 2B"/>
    <property type="match status" value="1"/>
</dbReference>
<evidence type="ECO:0000313" key="11">
    <source>
        <dbReference type="Proteomes" id="UP001230051"/>
    </source>
</evidence>
<dbReference type="PIRSF" id="PIRSF001849">
    <property type="entry name" value="Guanylin"/>
    <property type="match status" value="1"/>
</dbReference>
<feature type="signal peptide" evidence="9">
    <location>
        <begin position="1"/>
        <end position="20"/>
    </location>
</feature>
<protein>
    <recommendedName>
        <fullName evidence="7">Guanylate cyclase activator 2B</fullName>
    </recommendedName>
</protein>
<dbReference type="PANTHER" id="PTHR11318">
    <property type="entry name" value="GUANYLIN FAMILY MEMBER"/>
    <property type="match status" value="1"/>
</dbReference>
<evidence type="ECO:0000256" key="1">
    <source>
        <dbReference type="ARBA" id="ARBA00004613"/>
    </source>
</evidence>
<feature type="chain" id="PRO_5041922879" description="Guanylate cyclase activator 2B" evidence="9">
    <location>
        <begin position="21"/>
        <end position="106"/>
    </location>
</feature>
<evidence type="ECO:0000256" key="5">
    <source>
        <dbReference type="ARBA" id="ARBA00023157"/>
    </source>
</evidence>
<sequence>MKAIAIVFIIFFLFVCNSGSVKVVDGDFTFSLEAVKKLKDLMDDVQLKSSRMSSSAVLCAKPALPEEFRAVCQSTEAGMVFSRLKTVADQADICEICAMAACTGCF</sequence>
<gene>
    <name evidence="10" type="primary">GUCA2A</name>
    <name evidence="10" type="ORF">AOXY_G38664</name>
</gene>
<dbReference type="GO" id="GO:0030250">
    <property type="term" value="F:guanylate cyclase activator activity"/>
    <property type="evidence" value="ECO:0007669"/>
    <property type="project" value="InterPro"/>
</dbReference>
<feature type="disulfide bond" evidence="8">
    <location>
        <begin position="59"/>
        <end position="72"/>
    </location>
</feature>
<feature type="disulfide bond" evidence="8">
    <location>
        <begin position="94"/>
        <end position="102"/>
    </location>
</feature>
<dbReference type="GO" id="GO:0005576">
    <property type="term" value="C:extracellular region"/>
    <property type="evidence" value="ECO:0007669"/>
    <property type="project" value="UniProtKB-SubCell"/>
</dbReference>
<reference evidence="10" key="1">
    <citation type="submission" date="2022-02" db="EMBL/GenBank/DDBJ databases">
        <title>Atlantic sturgeon de novo genome assembly.</title>
        <authorList>
            <person name="Stock M."/>
            <person name="Klopp C."/>
            <person name="Guiguen Y."/>
            <person name="Cabau C."/>
            <person name="Parinello H."/>
            <person name="Santidrian Yebra-Pimentel E."/>
            <person name="Kuhl H."/>
            <person name="Dirks R.P."/>
            <person name="Guessner J."/>
            <person name="Wuertz S."/>
            <person name="Du K."/>
            <person name="Schartl M."/>
        </authorList>
    </citation>
    <scope>NUCLEOTIDE SEQUENCE</scope>
    <source>
        <strain evidence="10">STURGEONOMICS-FGT-2020</strain>
        <tissue evidence="10">Whole blood</tissue>
    </source>
</reference>
<dbReference type="Gene3D" id="3.90.1450.10">
    <property type="entry name" value="Guanylin"/>
    <property type="match status" value="1"/>
</dbReference>
<evidence type="ECO:0000256" key="4">
    <source>
        <dbReference type="ARBA" id="ARBA00022729"/>
    </source>
</evidence>
<organism evidence="10 11">
    <name type="scientific">Acipenser oxyrinchus oxyrinchus</name>
    <dbReference type="NCBI Taxonomy" id="40147"/>
    <lineage>
        <taxon>Eukaryota</taxon>
        <taxon>Metazoa</taxon>
        <taxon>Chordata</taxon>
        <taxon>Craniata</taxon>
        <taxon>Vertebrata</taxon>
        <taxon>Euteleostomi</taxon>
        <taxon>Actinopterygii</taxon>
        <taxon>Chondrostei</taxon>
        <taxon>Acipenseriformes</taxon>
        <taxon>Acipenseridae</taxon>
        <taxon>Acipenser</taxon>
    </lineage>
</organism>
<dbReference type="InterPro" id="IPR036382">
    <property type="entry name" value="Guanylin_sf"/>
</dbReference>
<comment type="subcellular location">
    <subcellularLocation>
        <location evidence="1">Secreted</location>
    </subcellularLocation>
</comment>
<evidence type="ECO:0000256" key="3">
    <source>
        <dbReference type="ARBA" id="ARBA00022525"/>
    </source>
</evidence>
<dbReference type="Proteomes" id="UP001230051">
    <property type="component" value="Unassembled WGS sequence"/>
</dbReference>
<dbReference type="InterPro" id="IPR000879">
    <property type="entry name" value="Guanylin"/>
</dbReference>
<evidence type="ECO:0000256" key="2">
    <source>
        <dbReference type="ARBA" id="ARBA00009883"/>
    </source>
</evidence>
<dbReference type="Pfam" id="PF02058">
    <property type="entry name" value="Guanylin"/>
    <property type="match status" value="1"/>
</dbReference>
<evidence type="ECO:0000256" key="8">
    <source>
        <dbReference type="PIRSR" id="PIRSR001849-50"/>
    </source>
</evidence>
<keyword evidence="5 8" id="KW-1015">Disulfide bond</keyword>
<comment type="caution">
    <text evidence="10">The sequence shown here is derived from an EMBL/GenBank/DDBJ whole genome shotgun (WGS) entry which is preliminary data.</text>
</comment>
<evidence type="ECO:0000256" key="7">
    <source>
        <dbReference type="ARBA" id="ARBA00041176"/>
    </source>
</evidence>
<keyword evidence="11" id="KW-1185">Reference proteome</keyword>
<accession>A0AAD8CEF4</accession>
<proteinExistence type="inferred from homology"/>
<dbReference type="AlphaFoldDB" id="A0AAD8CEF4"/>
<dbReference type="PRINTS" id="PR00774">
    <property type="entry name" value="GUANYLIN"/>
</dbReference>
<evidence type="ECO:0000256" key="9">
    <source>
        <dbReference type="SAM" id="SignalP"/>
    </source>
</evidence>
<evidence type="ECO:0000256" key="6">
    <source>
        <dbReference type="ARBA" id="ARBA00037765"/>
    </source>
</evidence>
<dbReference type="EMBL" id="JAGXEW010001744">
    <property type="protein sequence ID" value="KAK1124561.1"/>
    <property type="molecule type" value="Genomic_DNA"/>
</dbReference>
<feature type="disulfide bond" evidence="8">
    <location>
        <begin position="97"/>
        <end position="105"/>
    </location>
</feature>
<name>A0AAD8CEF4_ACIOX</name>
<keyword evidence="3" id="KW-0964">Secreted</keyword>